<dbReference type="AlphaFoldDB" id="A0A5E5AT14"/>
<dbReference type="Proteomes" id="UP000335538">
    <property type="component" value="Unassembled WGS sequence"/>
</dbReference>
<name>A0A5E5AT14_9BURK</name>
<evidence type="ECO:0008006" key="3">
    <source>
        <dbReference type="Google" id="ProtNLM"/>
    </source>
</evidence>
<organism evidence="1 2">
    <name type="scientific">Pandoraea sputorum</name>
    <dbReference type="NCBI Taxonomy" id="93222"/>
    <lineage>
        <taxon>Bacteria</taxon>
        <taxon>Pseudomonadati</taxon>
        <taxon>Pseudomonadota</taxon>
        <taxon>Betaproteobacteria</taxon>
        <taxon>Burkholderiales</taxon>
        <taxon>Burkholderiaceae</taxon>
        <taxon>Pandoraea</taxon>
    </lineage>
</organism>
<protein>
    <recommendedName>
        <fullName evidence="3">Fimbrial protein</fullName>
    </recommendedName>
</protein>
<reference evidence="1 2" key="1">
    <citation type="submission" date="2019-08" db="EMBL/GenBank/DDBJ databases">
        <authorList>
            <person name="Peeters C."/>
        </authorList>
    </citation>
    <scope>NUCLEOTIDE SEQUENCE [LARGE SCALE GENOMIC DNA]</scope>
    <source>
        <strain evidence="1 2">LMG 31121</strain>
    </source>
</reference>
<dbReference type="EMBL" id="CABPSR010000001">
    <property type="protein sequence ID" value="VVE75725.1"/>
    <property type="molecule type" value="Genomic_DNA"/>
</dbReference>
<proteinExistence type="predicted"/>
<dbReference type="RefSeq" id="WP_150808084.1">
    <property type="nucleotide sequence ID" value="NZ_CABPSR010000001.1"/>
</dbReference>
<gene>
    <name evidence="1" type="ORF">PSP31121_00584</name>
</gene>
<evidence type="ECO:0000313" key="1">
    <source>
        <dbReference type="EMBL" id="VVE75725.1"/>
    </source>
</evidence>
<sequence>MRTLKMMNLHPLSFRDVAFAILLTGESCLPHVASAAPQCQVWVSTPEVTYATVAKEGLIPNPKHENSLAFEHRQVQVSVICDAPSNMIVGFQDIRGGGKAFRFGHAGHLRLRVEQPQLDGNPITLNKVSSLDDTPGVAASALRVGPGESITPTPERFAPGRQLSFLLDIEPVIPTSAARPASLTEFESELSLSVTHR</sequence>
<evidence type="ECO:0000313" key="2">
    <source>
        <dbReference type="Proteomes" id="UP000335538"/>
    </source>
</evidence>
<accession>A0A5E5AT14</accession>